<dbReference type="EMBL" id="MAYW01000291">
    <property type="protein sequence ID" value="ODS30068.1"/>
    <property type="molecule type" value="Genomic_DNA"/>
</dbReference>
<reference evidence="1 2" key="1">
    <citation type="submission" date="2016-07" db="EMBL/GenBank/DDBJ databases">
        <title>Draft genome of Scalindua rubra, obtained from a brine-seawater interface in the Red Sea, sheds light on salt adaptation in anammox bacteria.</title>
        <authorList>
            <person name="Speth D.R."/>
            <person name="Lagkouvardos I."/>
            <person name="Wang Y."/>
            <person name="Qian P.-Y."/>
            <person name="Dutilh B.E."/>
            <person name="Jetten M.S."/>
        </authorList>
    </citation>
    <scope>NUCLEOTIDE SEQUENCE [LARGE SCALE GENOMIC DNA]</scope>
    <source>
        <strain evidence="1">BSI-1</strain>
    </source>
</reference>
<feature type="non-terminal residue" evidence="1">
    <location>
        <position position="150"/>
    </location>
</feature>
<accession>A0A1E3X375</accession>
<evidence type="ECO:0000313" key="2">
    <source>
        <dbReference type="Proteomes" id="UP000094056"/>
    </source>
</evidence>
<protein>
    <submittedName>
        <fullName evidence="1">Uncharacterized protein</fullName>
    </submittedName>
</protein>
<dbReference type="AlphaFoldDB" id="A0A1E3X375"/>
<proteinExistence type="predicted"/>
<dbReference type="SUPFAM" id="SSF57884">
    <property type="entry name" value="Ada DNA repair protein, N-terminal domain (N-Ada 10)"/>
    <property type="match status" value="1"/>
</dbReference>
<sequence length="150" mass="17275">MKKTIYLLLLTSLLLSQDEIIFKEGKILKGEVDRNSIVETTTSIRFKPKGWEVFAFYNIEQINFVRAWNGKLLFPIGVVANTKSDFYHLPNVKHLPSKVYQRKYINNKAAIEAGFLPCHACFDTHPQISDYALEKQLVKATILQIQDTNE</sequence>
<evidence type="ECO:0000313" key="1">
    <source>
        <dbReference type="EMBL" id="ODS30068.1"/>
    </source>
</evidence>
<comment type="caution">
    <text evidence="1">The sequence shown here is derived from an EMBL/GenBank/DDBJ whole genome shotgun (WGS) entry which is preliminary data.</text>
</comment>
<name>A0A1E3X375_9BACT</name>
<gene>
    <name evidence="1" type="ORF">SCARUB_04821</name>
</gene>
<organism evidence="1 2">
    <name type="scientific">Candidatus Scalindua rubra</name>
    <dbReference type="NCBI Taxonomy" id="1872076"/>
    <lineage>
        <taxon>Bacteria</taxon>
        <taxon>Pseudomonadati</taxon>
        <taxon>Planctomycetota</taxon>
        <taxon>Candidatus Brocadiia</taxon>
        <taxon>Candidatus Brocadiales</taxon>
        <taxon>Candidatus Scalinduaceae</taxon>
        <taxon>Candidatus Scalindua</taxon>
    </lineage>
</organism>
<dbReference type="InterPro" id="IPR035451">
    <property type="entry name" value="Ada-like_dom_sf"/>
</dbReference>
<dbReference type="Proteomes" id="UP000094056">
    <property type="component" value="Unassembled WGS sequence"/>
</dbReference>